<feature type="transmembrane region" description="Helical" evidence="8">
    <location>
        <begin position="821"/>
        <end position="841"/>
    </location>
</feature>
<feature type="domain" description="ABC transmembrane type-1" evidence="10">
    <location>
        <begin position="69"/>
        <end position="359"/>
    </location>
</feature>
<evidence type="ECO:0000256" key="8">
    <source>
        <dbReference type="SAM" id="Phobius"/>
    </source>
</evidence>
<keyword evidence="7 8" id="KW-0472">Membrane</keyword>
<dbReference type="Gene3D" id="1.20.1560.10">
    <property type="entry name" value="ABC transporter type 1, transmembrane domain"/>
    <property type="match status" value="1"/>
</dbReference>
<dbReference type="PANTHER" id="PTHR43394:SF27">
    <property type="entry name" value="ATP-DEPENDENT TRANSLOCASE ABCB1-LIKE"/>
    <property type="match status" value="1"/>
</dbReference>
<dbReference type="Gene3D" id="3.40.50.300">
    <property type="entry name" value="P-loop containing nucleotide triphosphate hydrolases"/>
    <property type="match status" value="2"/>
</dbReference>
<feature type="transmembrane region" description="Helical" evidence="8">
    <location>
        <begin position="847"/>
        <end position="867"/>
    </location>
</feature>
<comment type="subcellular location">
    <subcellularLocation>
        <location evidence="1">Membrane</location>
        <topology evidence="1">Multi-pass membrane protein</topology>
    </subcellularLocation>
</comment>
<dbReference type="InterPro" id="IPR003439">
    <property type="entry name" value="ABC_transporter-like_ATP-bd"/>
</dbReference>
<dbReference type="CDD" id="cd18578">
    <property type="entry name" value="ABC_6TM_Pgp_ABCB1_D2_like"/>
    <property type="match status" value="1"/>
</dbReference>
<dbReference type="EMBL" id="JAWJWF010000048">
    <property type="protein sequence ID" value="KAK6620422.1"/>
    <property type="molecule type" value="Genomic_DNA"/>
</dbReference>
<keyword evidence="12" id="KW-1185">Reference proteome</keyword>
<evidence type="ECO:0000256" key="6">
    <source>
        <dbReference type="ARBA" id="ARBA00022989"/>
    </source>
</evidence>
<keyword evidence="5" id="KW-0067">ATP-binding</keyword>
<feature type="transmembrane region" description="Helical" evidence="8">
    <location>
        <begin position="927"/>
        <end position="948"/>
    </location>
</feature>
<reference evidence="11 12" key="1">
    <citation type="submission" date="2023-09" db="EMBL/GenBank/DDBJ databases">
        <title>Genomes of two closely related lineages of the louse Polyplax serrata with different host specificities.</title>
        <authorList>
            <person name="Martinu J."/>
            <person name="Tarabai H."/>
            <person name="Stefka J."/>
            <person name="Hypsa V."/>
        </authorList>
    </citation>
    <scope>NUCLEOTIDE SEQUENCE [LARGE SCALE GENOMIC DNA]</scope>
    <source>
        <strain evidence="11">98ZLc_SE</strain>
    </source>
</reference>
<evidence type="ECO:0000256" key="1">
    <source>
        <dbReference type="ARBA" id="ARBA00004141"/>
    </source>
</evidence>
<dbReference type="PROSITE" id="PS00211">
    <property type="entry name" value="ABC_TRANSPORTER_1"/>
    <property type="match status" value="2"/>
</dbReference>
<dbReference type="InterPro" id="IPR027417">
    <property type="entry name" value="P-loop_NTPase"/>
</dbReference>
<keyword evidence="6 8" id="KW-1133">Transmembrane helix</keyword>
<evidence type="ECO:0000313" key="12">
    <source>
        <dbReference type="Proteomes" id="UP001359485"/>
    </source>
</evidence>
<feature type="transmembrane region" description="Helical" evidence="8">
    <location>
        <begin position="116"/>
        <end position="138"/>
    </location>
</feature>
<accession>A0ABR1AJE5</accession>
<dbReference type="PANTHER" id="PTHR43394">
    <property type="entry name" value="ATP-DEPENDENT PERMEASE MDL1, MITOCHONDRIAL"/>
    <property type="match status" value="1"/>
</dbReference>
<dbReference type="SUPFAM" id="SSF52540">
    <property type="entry name" value="P-loop containing nucleoside triphosphate hydrolases"/>
    <property type="match status" value="2"/>
</dbReference>
<dbReference type="InterPro" id="IPR011527">
    <property type="entry name" value="ABC1_TM_dom"/>
</dbReference>
<organism evidence="11 12">
    <name type="scientific">Polyplax serrata</name>
    <name type="common">Common mouse louse</name>
    <dbReference type="NCBI Taxonomy" id="468196"/>
    <lineage>
        <taxon>Eukaryota</taxon>
        <taxon>Metazoa</taxon>
        <taxon>Ecdysozoa</taxon>
        <taxon>Arthropoda</taxon>
        <taxon>Hexapoda</taxon>
        <taxon>Insecta</taxon>
        <taxon>Pterygota</taxon>
        <taxon>Neoptera</taxon>
        <taxon>Paraneoptera</taxon>
        <taxon>Psocodea</taxon>
        <taxon>Troctomorpha</taxon>
        <taxon>Phthiraptera</taxon>
        <taxon>Anoplura</taxon>
        <taxon>Polyplacidae</taxon>
        <taxon>Polyplax</taxon>
    </lineage>
</organism>
<evidence type="ECO:0000256" key="2">
    <source>
        <dbReference type="ARBA" id="ARBA00007577"/>
    </source>
</evidence>
<evidence type="ECO:0000256" key="3">
    <source>
        <dbReference type="ARBA" id="ARBA00022692"/>
    </source>
</evidence>
<sequence length="1265" mass="139091">MKGRDNKVTSETSFANECFVNDTDGGDKGNPKCKDNPDITKNSPAFEPPVISYYRLFRFADKIDFCLMFLGVVGSIITGLSAPANTLIFGDLTDALVNSSLGILPTEPFLEAVDSFVINNSIIGAVLLIVTYVSYSLFGHATHRQVYRIRTLYFQSALRQDIGWYDLNSTGDFASRMSEDLNKLEDGISEKTLQVVHSMSAFLGCIGLALFKGWELALISLSSLPVISITIGAIAVLSTKLSKNELEAYAKAGSIAEEVLSSIRTVTAFNGQKKESERYDKYLLEAKNNNVKRKLFNGISFGCLWFLIYSTYGFAFWFGVSFVFDGKYTAGQMTTVFFSVMVGSMNFGITTPYIEVFASAKAAGAKVFWVIDRISPIDPNSSAGSKPESLKGNIEFKNVGFTYPSRSDIPILKGVSFSIRKGETVALVGSSGCGKSTCLQLIQRFYDCSEGQVLIDGEDIKSLNVKYLRQHIGVVGQEPILFGTSVRENIRYSKETATMEEIIAAAKMANAHDFITKLPQGYDTIVGDRGAQMSGGQKQRIAIARALVRNPCILLLDEATSALDNASEAKVQAALDKASEGRTTIIVAHRLSTIRQADKIIVMSKGEIIEEGTHEHLIARKSHYFDLVTTQTQAYEDIDKSSGDKDCDEEDLRQLNEALEVMEPSVMNKIEDPFGDVKQSKEKVTLFEIIKLNSPEWKVITLATLSSMVVGFCSPFFSIVFGDIMGVFGIPDRDQALSDAVTYCLYFVGIGVLMGLGTFVQIWAYGIAGELLTMRLRSKTFSAMLKQEMSWFDDKTNSVGALCSRLSGDTSNVQGATGQPIGSVVQGIATIALAISFAMFFQWKLGLTTLAFTPFLFAGGVFIARIMKGDAQGNQKILEKSSTIAIEAVGNIRTVASLGREESFYREYEMELGPSNKIMARNSHIKALIMGVSRSLMFFAYAACMFYGGRLIAYESVHYQDVFKVTQTMIMASFSLANAFAFAPNFQKGLTSATNLFLFLRREPKIQDPQINAVDAGWHAEGEVKYEKISFRYPSRPDAQILKNLCLNVDTGKKIALVGQSGCGKSTLIQLLERFYDPDEGQLFLDSHVVKMLKLGSLRKQLGIVSQEPVLFDRTIADNIAYGDNEREVEMSDIIEAAKQANIHEFISSLPLGYNTNLGEKGTQLSGGQKQRVAIARALIRQPKVLLLDEATSALDSQSEKVVQEALDRASCGRTCITIAHRLSTIQDAEVIFVINKGTVAEMGTHSDLLAKKGLYRHLYTLQGK</sequence>
<proteinExistence type="inferred from homology"/>
<evidence type="ECO:0000259" key="9">
    <source>
        <dbReference type="PROSITE" id="PS50893"/>
    </source>
</evidence>
<evidence type="ECO:0000256" key="5">
    <source>
        <dbReference type="ARBA" id="ARBA00022840"/>
    </source>
</evidence>
<evidence type="ECO:0000256" key="7">
    <source>
        <dbReference type="ARBA" id="ARBA00023136"/>
    </source>
</evidence>
<name>A0ABR1AJE5_POLSC</name>
<dbReference type="Proteomes" id="UP001359485">
    <property type="component" value="Unassembled WGS sequence"/>
</dbReference>
<dbReference type="Pfam" id="PF00664">
    <property type="entry name" value="ABC_membrane"/>
    <property type="match status" value="2"/>
</dbReference>
<feature type="transmembrane region" description="Helical" evidence="8">
    <location>
        <begin position="295"/>
        <end position="318"/>
    </location>
</feature>
<feature type="domain" description="ABC transporter" evidence="9">
    <location>
        <begin position="394"/>
        <end position="630"/>
    </location>
</feature>
<comment type="similarity">
    <text evidence="2">Belongs to the ABC transporter superfamily. ABCB family. Multidrug resistance exporter (TC 3.A.1.201) subfamily.</text>
</comment>
<keyword evidence="4" id="KW-0547">Nucleotide-binding</keyword>
<dbReference type="InterPro" id="IPR039421">
    <property type="entry name" value="Type_1_exporter"/>
</dbReference>
<feature type="transmembrane region" description="Helical" evidence="8">
    <location>
        <begin position="699"/>
        <end position="720"/>
    </location>
</feature>
<dbReference type="InterPro" id="IPR036640">
    <property type="entry name" value="ABC1_TM_sf"/>
</dbReference>
<dbReference type="InterPro" id="IPR003593">
    <property type="entry name" value="AAA+_ATPase"/>
</dbReference>
<dbReference type="CDD" id="cd03249">
    <property type="entry name" value="ABC_MTABC3_MDL1_MDL2"/>
    <property type="match status" value="2"/>
</dbReference>
<feature type="domain" description="ABC transporter" evidence="9">
    <location>
        <begin position="1024"/>
        <end position="1262"/>
    </location>
</feature>
<feature type="transmembrane region" description="Helical" evidence="8">
    <location>
        <begin position="192"/>
        <end position="211"/>
    </location>
</feature>
<gene>
    <name evidence="11" type="ORF">RUM44_006823</name>
</gene>
<feature type="transmembrane region" description="Helical" evidence="8">
    <location>
        <begin position="330"/>
        <end position="349"/>
    </location>
</feature>
<evidence type="ECO:0000256" key="4">
    <source>
        <dbReference type="ARBA" id="ARBA00022741"/>
    </source>
</evidence>
<dbReference type="SMART" id="SM00382">
    <property type="entry name" value="AAA"/>
    <property type="match status" value="2"/>
</dbReference>
<evidence type="ECO:0000313" key="11">
    <source>
        <dbReference type="EMBL" id="KAK6620422.1"/>
    </source>
</evidence>
<protein>
    <submittedName>
        <fullName evidence="11">Uncharacterized protein</fullName>
    </submittedName>
</protein>
<dbReference type="SUPFAM" id="SSF90123">
    <property type="entry name" value="ABC transporter transmembrane region"/>
    <property type="match status" value="2"/>
</dbReference>
<feature type="transmembrane region" description="Helical" evidence="8">
    <location>
        <begin position="65"/>
        <end position="84"/>
    </location>
</feature>
<evidence type="ECO:0000259" key="10">
    <source>
        <dbReference type="PROSITE" id="PS50929"/>
    </source>
</evidence>
<feature type="domain" description="ABC transmembrane type-1" evidence="10">
    <location>
        <begin position="702"/>
        <end position="988"/>
    </location>
</feature>
<dbReference type="Pfam" id="PF00005">
    <property type="entry name" value="ABC_tran"/>
    <property type="match status" value="2"/>
</dbReference>
<comment type="caution">
    <text evidence="11">The sequence shown here is derived from an EMBL/GenBank/DDBJ whole genome shotgun (WGS) entry which is preliminary data.</text>
</comment>
<dbReference type="CDD" id="cd18577">
    <property type="entry name" value="ABC_6TM_Pgp_ABCB1_D1_like"/>
    <property type="match status" value="1"/>
</dbReference>
<feature type="transmembrane region" description="Helical" evidence="8">
    <location>
        <begin position="217"/>
        <end position="237"/>
    </location>
</feature>
<keyword evidence="3 8" id="KW-0812">Transmembrane</keyword>
<dbReference type="PROSITE" id="PS50893">
    <property type="entry name" value="ABC_TRANSPORTER_2"/>
    <property type="match status" value="2"/>
</dbReference>
<dbReference type="PROSITE" id="PS50929">
    <property type="entry name" value="ABC_TM1F"/>
    <property type="match status" value="2"/>
</dbReference>
<dbReference type="InterPro" id="IPR017871">
    <property type="entry name" value="ABC_transporter-like_CS"/>
</dbReference>
<feature type="transmembrane region" description="Helical" evidence="8">
    <location>
        <begin position="740"/>
        <end position="768"/>
    </location>
</feature>